<organism evidence="3 4">
    <name type="scientific">Flagellimonas pacifica</name>
    <dbReference type="NCBI Taxonomy" id="1247520"/>
    <lineage>
        <taxon>Bacteria</taxon>
        <taxon>Pseudomonadati</taxon>
        <taxon>Bacteroidota</taxon>
        <taxon>Flavobacteriia</taxon>
        <taxon>Flavobacteriales</taxon>
        <taxon>Flavobacteriaceae</taxon>
        <taxon>Flagellimonas</taxon>
    </lineage>
</organism>
<reference evidence="4" key="1">
    <citation type="submission" date="2017-09" db="EMBL/GenBank/DDBJ databases">
        <authorList>
            <person name="Varghese N."/>
            <person name="Submissions S."/>
        </authorList>
    </citation>
    <scope>NUCLEOTIDE SEQUENCE [LARGE SCALE GENOMIC DNA]</scope>
    <source>
        <strain evidence="4">DSM 25885</strain>
    </source>
</reference>
<dbReference type="RefSeq" id="WP_097046266.1">
    <property type="nucleotide sequence ID" value="NZ_OBEH01000004.1"/>
</dbReference>
<feature type="transmembrane region" description="Helical" evidence="1">
    <location>
        <begin position="41"/>
        <end position="62"/>
    </location>
</feature>
<dbReference type="InterPro" id="IPR010559">
    <property type="entry name" value="Sig_transdc_His_kin_internal"/>
</dbReference>
<proteinExistence type="predicted"/>
<dbReference type="Gene3D" id="3.30.565.10">
    <property type="entry name" value="Histidine kinase-like ATPase, C-terminal domain"/>
    <property type="match status" value="1"/>
</dbReference>
<gene>
    <name evidence="3" type="ORF">SAMN06265377_2621</name>
</gene>
<dbReference type="OrthoDB" id="9809908at2"/>
<feature type="transmembrane region" description="Helical" evidence="1">
    <location>
        <begin position="74"/>
        <end position="94"/>
    </location>
</feature>
<keyword evidence="1" id="KW-0472">Membrane</keyword>
<dbReference type="PANTHER" id="PTHR34220">
    <property type="entry name" value="SENSOR HISTIDINE KINASE YPDA"/>
    <property type="match status" value="1"/>
</dbReference>
<dbReference type="GO" id="GO:0000155">
    <property type="term" value="F:phosphorelay sensor kinase activity"/>
    <property type="evidence" value="ECO:0007669"/>
    <property type="project" value="InterPro"/>
</dbReference>
<evidence type="ECO:0000313" key="4">
    <source>
        <dbReference type="Proteomes" id="UP000219048"/>
    </source>
</evidence>
<sequence>MIDKILNTKNRISYHILFWLGYILFYTIFWGSYEGNYWDQFLQLLFLLPWKIIPTYITLYYLMPKYLYPKKMGMYIVLSLILAISMALIDRYMTWSYLYPWFYSEEKEHWDHSVWYFPKILNSLIRVYTPVFVAMAIKLQRFYYQKDQINKALEKEKIETELKFLKAQIHPHFLFNTLNSIYSLSLKKSTKTPDSVLGLSKFLDYMLYECNDKFITVEREWEQLMNLVELEKLRYGDKLTISTKLKDDNQESLIPPLLLLPFVENAFKHGADNLISDSWINIDLRLKDQQLQFMVENSKASSQTNEVLDSDKNIGLKNVRRRLELFFPDKHELKILEEPDSFLVKLEIDLSGIST</sequence>
<feature type="transmembrane region" description="Helical" evidence="1">
    <location>
        <begin position="114"/>
        <end position="137"/>
    </location>
</feature>
<dbReference type="Pfam" id="PF06580">
    <property type="entry name" value="His_kinase"/>
    <property type="match status" value="1"/>
</dbReference>
<dbReference type="Proteomes" id="UP000219048">
    <property type="component" value="Unassembled WGS sequence"/>
</dbReference>
<keyword evidence="1" id="KW-0812">Transmembrane</keyword>
<feature type="domain" description="Signal transduction histidine kinase internal region" evidence="2">
    <location>
        <begin position="160"/>
        <end position="239"/>
    </location>
</feature>
<dbReference type="PANTHER" id="PTHR34220:SF7">
    <property type="entry name" value="SENSOR HISTIDINE KINASE YPDA"/>
    <property type="match status" value="1"/>
</dbReference>
<evidence type="ECO:0000313" key="3">
    <source>
        <dbReference type="EMBL" id="SNZ00795.1"/>
    </source>
</evidence>
<keyword evidence="1" id="KW-1133">Transmembrane helix</keyword>
<evidence type="ECO:0000259" key="2">
    <source>
        <dbReference type="Pfam" id="PF06580"/>
    </source>
</evidence>
<protein>
    <submittedName>
        <fullName evidence="3">Histidine kinase</fullName>
    </submittedName>
</protein>
<dbReference type="AlphaFoldDB" id="A0A285MUE8"/>
<accession>A0A285MUE8</accession>
<dbReference type="EMBL" id="OBEH01000004">
    <property type="protein sequence ID" value="SNZ00795.1"/>
    <property type="molecule type" value="Genomic_DNA"/>
</dbReference>
<keyword evidence="3" id="KW-0418">Kinase</keyword>
<dbReference type="GO" id="GO:0016020">
    <property type="term" value="C:membrane"/>
    <property type="evidence" value="ECO:0007669"/>
    <property type="project" value="InterPro"/>
</dbReference>
<dbReference type="InterPro" id="IPR036890">
    <property type="entry name" value="HATPase_C_sf"/>
</dbReference>
<dbReference type="InterPro" id="IPR050640">
    <property type="entry name" value="Bact_2-comp_sensor_kinase"/>
</dbReference>
<evidence type="ECO:0000256" key="1">
    <source>
        <dbReference type="SAM" id="Phobius"/>
    </source>
</evidence>
<name>A0A285MUE8_9FLAO</name>
<feature type="transmembrane region" description="Helical" evidence="1">
    <location>
        <begin position="12"/>
        <end position="29"/>
    </location>
</feature>
<keyword evidence="4" id="KW-1185">Reference proteome</keyword>
<keyword evidence="3" id="KW-0808">Transferase</keyword>